<dbReference type="InterPro" id="IPR052103">
    <property type="entry name" value="Dual_spec_Phospatases"/>
</dbReference>
<dbReference type="AlphaFoldDB" id="A0A0N5ASQ9"/>
<dbReference type="SMART" id="SM00195">
    <property type="entry name" value="DSPc"/>
    <property type="match status" value="1"/>
</dbReference>
<dbReference type="PANTHER" id="PTHR45961:SF9">
    <property type="entry name" value="DUAL SPECIFICITY PROTEIN PHOSPHATASE 14"/>
    <property type="match status" value="1"/>
</dbReference>
<proteinExistence type="inferred from homology"/>
<dbReference type="PROSITE" id="PS50054">
    <property type="entry name" value="TYR_PHOSPHATASE_DUAL"/>
    <property type="match status" value="1"/>
</dbReference>
<evidence type="ECO:0000313" key="6">
    <source>
        <dbReference type="Proteomes" id="UP000046393"/>
    </source>
</evidence>
<organism evidence="6 7">
    <name type="scientific">Syphacia muris</name>
    <dbReference type="NCBI Taxonomy" id="451379"/>
    <lineage>
        <taxon>Eukaryota</taxon>
        <taxon>Metazoa</taxon>
        <taxon>Ecdysozoa</taxon>
        <taxon>Nematoda</taxon>
        <taxon>Chromadorea</taxon>
        <taxon>Rhabditida</taxon>
        <taxon>Spirurina</taxon>
        <taxon>Oxyuridomorpha</taxon>
        <taxon>Oxyuroidea</taxon>
        <taxon>Oxyuridae</taxon>
        <taxon>Syphacia</taxon>
    </lineage>
</organism>
<protein>
    <submittedName>
        <fullName evidence="7">Protein-tyrosine-phosphatase</fullName>
    </submittedName>
</protein>
<dbReference type="InterPro" id="IPR020422">
    <property type="entry name" value="TYR_PHOSPHATASE_DUAL_dom"/>
</dbReference>
<evidence type="ECO:0000256" key="2">
    <source>
        <dbReference type="ARBA" id="ARBA00022801"/>
    </source>
</evidence>
<dbReference type="GO" id="GO:0005737">
    <property type="term" value="C:cytoplasm"/>
    <property type="evidence" value="ECO:0007669"/>
    <property type="project" value="TreeGrafter"/>
</dbReference>
<dbReference type="InterPro" id="IPR029021">
    <property type="entry name" value="Prot-tyrosine_phosphatase-like"/>
</dbReference>
<feature type="domain" description="Tyrosine specific protein phosphatases" evidence="5">
    <location>
        <begin position="76"/>
        <end position="133"/>
    </location>
</feature>
<sequence length="254" mass="28643">MRQMVFNINSQHAKISEVVPGLFISGVCALTPSIIAANKIDVIINTTVEVPNVKSLGKVEYVKVSLKDAPDADIYSHFDYLCAKIERMIKTGKKVLIHSVQGVSRCATFCLAYIIKAHEKSLADAYELLKSKRVMVKINEGFWKQLTAFEQAMKNLQDECYESSTSFNAEEARSNNEINSSGGETTSLSDNKYSSRSYYDPFFGLSEYPQTESLSFAQAFYSELKKRAKRQRKIRTVVFKPVLEPLYEQAEIVA</sequence>
<dbReference type="InterPro" id="IPR000387">
    <property type="entry name" value="Tyr_Pase_dom"/>
</dbReference>
<keyword evidence="6" id="KW-1185">Reference proteome</keyword>
<evidence type="ECO:0000313" key="7">
    <source>
        <dbReference type="WBParaSite" id="SMUV_0000783901-mRNA-1"/>
    </source>
</evidence>
<evidence type="ECO:0000259" key="5">
    <source>
        <dbReference type="PROSITE" id="PS50056"/>
    </source>
</evidence>
<dbReference type="GO" id="GO:0004721">
    <property type="term" value="F:phosphoprotein phosphatase activity"/>
    <property type="evidence" value="ECO:0007669"/>
    <property type="project" value="UniProtKB-KW"/>
</dbReference>
<evidence type="ECO:0000259" key="4">
    <source>
        <dbReference type="PROSITE" id="PS50054"/>
    </source>
</evidence>
<keyword evidence="2" id="KW-0378">Hydrolase</keyword>
<dbReference type="PROSITE" id="PS50056">
    <property type="entry name" value="TYR_PHOSPHATASE_2"/>
    <property type="match status" value="1"/>
</dbReference>
<name>A0A0N5ASQ9_9BILA</name>
<dbReference type="Proteomes" id="UP000046393">
    <property type="component" value="Unplaced"/>
</dbReference>
<dbReference type="PANTHER" id="PTHR45961">
    <property type="entry name" value="IP21249P"/>
    <property type="match status" value="1"/>
</dbReference>
<dbReference type="Pfam" id="PF00782">
    <property type="entry name" value="DSPc"/>
    <property type="match status" value="1"/>
</dbReference>
<dbReference type="Gene3D" id="3.90.190.10">
    <property type="entry name" value="Protein tyrosine phosphatase superfamily"/>
    <property type="match status" value="1"/>
</dbReference>
<evidence type="ECO:0000256" key="3">
    <source>
        <dbReference type="ARBA" id="ARBA00022912"/>
    </source>
</evidence>
<evidence type="ECO:0000256" key="1">
    <source>
        <dbReference type="ARBA" id="ARBA00008601"/>
    </source>
</evidence>
<feature type="domain" description="Tyrosine-protein phosphatase" evidence="4">
    <location>
        <begin position="14"/>
        <end position="155"/>
    </location>
</feature>
<dbReference type="STRING" id="451379.A0A0N5ASQ9"/>
<comment type="similarity">
    <text evidence="1">Belongs to the protein-tyrosine phosphatase family. Non-receptor class dual specificity subfamily.</text>
</comment>
<reference evidence="7" key="1">
    <citation type="submission" date="2017-02" db="UniProtKB">
        <authorList>
            <consortium name="WormBaseParasite"/>
        </authorList>
    </citation>
    <scope>IDENTIFICATION</scope>
</reference>
<dbReference type="SUPFAM" id="SSF52799">
    <property type="entry name" value="(Phosphotyrosine protein) phosphatases II"/>
    <property type="match status" value="1"/>
</dbReference>
<keyword evidence="3" id="KW-0904">Protein phosphatase</keyword>
<dbReference type="InterPro" id="IPR000340">
    <property type="entry name" value="Dual-sp_phosphatase_cat-dom"/>
</dbReference>
<accession>A0A0N5ASQ9</accession>
<dbReference type="WBParaSite" id="SMUV_0000783901-mRNA-1">
    <property type="protein sequence ID" value="SMUV_0000783901-mRNA-1"/>
    <property type="gene ID" value="SMUV_0000783901"/>
</dbReference>